<reference evidence="2" key="1">
    <citation type="submission" date="2012-10" db="EMBL/GenBank/DDBJ databases">
        <authorList>
            <person name="Harkins D.M."/>
            <person name="Durkin A.S."/>
            <person name="Brinkac L.M."/>
            <person name="Haft D.H."/>
            <person name="Selengut J.D."/>
            <person name="Sanka R."/>
            <person name="DePew J."/>
            <person name="Purushe J."/>
            <person name="Matthias M.A."/>
            <person name="Vinetz J.M."/>
            <person name="Sutton G.G."/>
            <person name="Nierman W.C."/>
            <person name="Fouts D.E."/>
        </authorList>
    </citation>
    <scope>NUCLEOTIDE SEQUENCE [LARGE SCALE GENOMIC DNA]</scope>
    <source>
        <strain evidence="2">MOR084</strain>
    </source>
</reference>
<comment type="caution">
    <text evidence="2">The sequence shown here is derived from an EMBL/GenBank/DDBJ whole genome shotgun (WGS) entry which is preliminary data.</text>
</comment>
<accession>A0A0E2BIE0</accession>
<dbReference type="InterPro" id="IPR050177">
    <property type="entry name" value="Lipid_A_modif_metabolic_enz"/>
</dbReference>
<dbReference type="Pfam" id="PF01370">
    <property type="entry name" value="Epimerase"/>
    <property type="match status" value="1"/>
</dbReference>
<dbReference type="Gene3D" id="3.40.50.720">
    <property type="entry name" value="NAD(P)-binding Rossmann-like Domain"/>
    <property type="match status" value="1"/>
</dbReference>
<dbReference type="SUPFAM" id="SSF51735">
    <property type="entry name" value="NAD(P)-binding Rossmann-fold domains"/>
    <property type="match status" value="1"/>
</dbReference>
<dbReference type="PANTHER" id="PTHR43245">
    <property type="entry name" value="BIFUNCTIONAL POLYMYXIN RESISTANCE PROTEIN ARNA"/>
    <property type="match status" value="1"/>
</dbReference>
<dbReference type="PRINTS" id="PR01713">
    <property type="entry name" value="NUCEPIMERASE"/>
</dbReference>
<evidence type="ECO:0000313" key="3">
    <source>
        <dbReference type="Proteomes" id="UP000006329"/>
    </source>
</evidence>
<dbReference type="PANTHER" id="PTHR43245:SF13">
    <property type="entry name" value="UDP-D-APIOSE_UDP-D-XYLOSE SYNTHASE 2"/>
    <property type="match status" value="1"/>
</dbReference>
<dbReference type="RefSeq" id="WP_004465002.1">
    <property type="nucleotide sequence ID" value="NZ_AHON02000027.1"/>
</dbReference>
<evidence type="ECO:0000313" key="2">
    <source>
        <dbReference type="EMBL" id="EKO34691.1"/>
    </source>
</evidence>
<name>A0A0E2BIE0_9LEPT</name>
<dbReference type="EMBL" id="AHON02000027">
    <property type="protein sequence ID" value="EKO34691.1"/>
    <property type="molecule type" value="Genomic_DNA"/>
</dbReference>
<dbReference type="InterPro" id="IPR001509">
    <property type="entry name" value="Epimerase_deHydtase"/>
</dbReference>
<dbReference type="AlphaFoldDB" id="A0A0E2BIE0"/>
<keyword evidence="3" id="KW-1185">Reference proteome</keyword>
<dbReference type="InterPro" id="IPR036291">
    <property type="entry name" value="NAD(P)-bd_dom_sf"/>
</dbReference>
<evidence type="ECO:0000259" key="1">
    <source>
        <dbReference type="Pfam" id="PF01370"/>
    </source>
</evidence>
<gene>
    <name evidence="2" type="ORF">LEP1GSC179_1539</name>
</gene>
<feature type="domain" description="NAD-dependent epimerase/dehydratase" evidence="1">
    <location>
        <begin position="4"/>
        <end position="213"/>
    </location>
</feature>
<proteinExistence type="predicted"/>
<sequence>MIDVLVSGASGFIGKPLVEKFRNQGLSVCALDRKMGDVSDPLTWLKLPETKSVVHLAGQTYVPDSWKDSPSFINSNVMGTQNALDYSLKYNAQFVFISAYLYGKPEKIPISETHRIAPNNPYALSKHLAEQVCEFYSKFKNMNIKVLRLFNVYGPGQREDFLIPTILKQVKTKKEVRVLDLVPKRDFIYLEDVLNSISSALFPITGFHVFNIGSGVSYSVQEVISIAQEIAHTNLPVLSEFKERKEEISNVVADISKAKEVLGWEPIWSFRNGLAEILKVL</sequence>
<dbReference type="Proteomes" id="UP000006329">
    <property type="component" value="Unassembled WGS sequence"/>
</dbReference>
<protein>
    <submittedName>
        <fullName evidence="2">Polysaccharide biosynthesis protein</fullName>
    </submittedName>
</protein>
<organism evidence="2 3">
    <name type="scientific">Leptospira santarosai str. MOR084</name>
    <dbReference type="NCBI Taxonomy" id="1049984"/>
    <lineage>
        <taxon>Bacteria</taxon>
        <taxon>Pseudomonadati</taxon>
        <taxon>Spirochaetota</taxon>
        <taxon>Spirochaetia</taxon>
        <taxon>Leptospirales</taxon>
        <taxon>Leptospiraceae</taxon>
        <taxon>Leptospira</taxon>
    </lineage>
</organism>